<reference evidence="1 2" key="1">
    <citation type="journal article" date="2015" name="Genome Biol.">
        <title>Comparative genomics of Steinernema reveals deeply conserved gene regulatory networks.</title>
        <authorList>
            <person name="Dillman A.R."/>
            <person name="Macchietto M."/>
            <person name="Porter C.F."/>
            <person name="Rogers A."/>
            <person name="Williams B."/>
            <person name="Antoshechkin I."/>
            <person name="Lee M.M."/>
            <person name="Goodwin Z."/>
            <person name="Lu X."/>
            <person name="Lewis E.E."/>
            <person name="Goodrich-Blair H."/>
            <person name="Stock S.P."/>
            <person name="Adams B.J."/>
            <person name="Sternberg P.W."/>
            <person name="Mortazavi A."/>
        </authorList>
    </citation>
    <scope>NUCLEOTIDE SEQUENCE [LARGE SCALE GENOMIC DNA]</scope>
    <source>
        <strain evidence="1 2">ALL</strain>
    </source>
</reference>
<protein>
    <submittedName>
        <fullName evidence="1">Uncharacterized protein</fullName>
    </submittedName>
</protein>
<keyword evidence="2" id="KW-1185">Reference proteome</keyword>
<accession>A0A4U5PAW4</accession>
<proteinExistence type="predicted"/>
<name>A0A4U5PAW4_STECR</name>
<comment type="caution">
    <text evidence="1">The sequence shown here is derived from an EMBL/GenBank/DDBJ whole genome shotgun (WGS) entry which is preliminary data.</text>
</comment>
<gene>
    <name evidence="1" type="ORF">L596_007824</name>
</gene>
<sequence>MYQFQISAREEFHQRLLADNFAGEEDVSEVFLIPLSFFSTSFNKLLLNNNFSSITDTKLFPQTKIDKRSVREQHRSHRRETNRKYNRPFALSLKTLLRSSLLCTSEIRVT</sequence>
<dbReference type="AlphaFoldDB" id="A0A4U5PAW4"/>
<evidence type="ECO:0000313" key="2">
    <source>
        <dbReference type="Proteomes" id="UP000298663"/>
    </source>
</evidence>
<dbReference type="Proteomes" id="UP000298663">
    <property type="component" value="Unassembled WGS sequence"/>
</dbReference>
<dbReference type="EMBL" id="AZBU02000002">
    <property type="protein sequence ID" value="TKR93350.1"/>
    <property type="molecule type" value="Genomic_DNA"/>
</dbReference>
<reference evidence="1 2" key="2">
    <citation type="journal article" date="2019" name="G3 (Bethesda)">
        <title>Hybrid Assembly of the Genome of the Entomopathogenic Nematode Steinernema carpocapsae Identifies the X-Chromosome.</title>
        <authorList>
            <person name="Serra L."/>
            <person name="Macchietto M."/>
            <person name="Macias-Munoz A."/>
            <person name="McGill C.J."/>
            <person name="Rodriguez I.M."/>
            <person name="Rodriguez B."/>
            <person name="Murad R."/>
            <person name="Mortazavi A."/>
        </authorList>
    </citation>
    <scope>NUCLEOTIDE SEQUENCE [LARGE SCALE GENOMIC DNA]</scope>
    <source>
        <strain evidence="1 2">ALL</strain>
    </source>
</reference>
<evidence type="ECO:0000313" key="1">
    <source>
        <dbReference type="EMBL" id="TKR93350.1"/>
    </source>
</evidence>
<organism evidence="1 2">
    <name type="scientific">Steinernema carpocapsae</name>
    <name type="common">Entomopathogenic nematode</name>
    <dbReference type="NCBI Taxonomy" id="34508"/>
    <lineage>
        <taxon>Eukaryota</taxon>
        <taxon>Metazoa</taxon>
        <taxon>Ecdysozoa</taxon>
        <taxon>Nematoda</taxon>
        <taxon>Chromadorea</taxon>
        <taxon>Rhabditida</taxon>
        <taxon>Tylenchina</taxon>
        <taxon>Panagrolaimomorpha</taxon>
        <taxon>Strongyloidoidea</taxon>
        <taxon>Steinernematidae</taxon>
        <taxon>Steinernema</taxon>
    </lineage>
</organism>